<gene>
    <name evidence="2" type="ORF">AVDCRST_MAG08-410</name>
</gene>
<evidence type="ECO:0000256" key="1">
    <source>
        <dbReference type="SAM" id="MobiDB-lite"/>
    </source>
</evidence>
<proteinExistence type="predicted"/>
<feature type="non-terminal residue" evidence="2">
    <location>
        <position position="1"/>
    </location>
</feature>
<feature type="compositionally biased region" description="Basic and acidic residues" evidence="1">
    <location>
        <begin position="38"/>
        <end position="55"/>
    </location>
</feature>
<protein>
    <submittedName>
        <fullName evidence="2">Uncharacterized protein</fullName>
    </submittedName>
</protein>
<reference evidence="2" key="1">
    <citation type="submission" date="2020-02" db="EMBL/GenBank/DDBJ databases">
        <authorList>
            <person name="Meier V. D."/>
        </authorList>
    </citation>
    <scope>NUCLEOTIDE SEQUENCE</scope>
    <source>
        <strain evidence="2">AVDCRST_MAG08</strain>
    </source>
</reference>
<dbReference type="EMBL" id="CADCTG010000043">
    <property type="protein sequence ID" value="CAA9216354.1"/>
    <property type="molecule type" value="Genomic_DNA"/>
</dbReference>
<accession>A0A6J4H8V4</accession>
<feature type="region of interest" description="Disordered" evidence="1">
    <location>
        <begin position="32"/>
        <end position="85"/>
    </location>
</feature>
<organism evidence="2">
    <name type="scientific">uncultured Acetobacteraceae bacterium</name>
    <dbReference type="NCBI Taxonomy" id="169975"/>
    <lineage>
        <taxon>Bacteria</taxon>
        <taxon>Pseudomonadati</taxon>
        <taxon>Pseudomonadota</taxon>
        <taxon>Alphaproteobacteria</taxon>
        <taxon>Acetobacterales</taxon>
        <taxon>Acetobacteraceae</taxon>
        <taxon>environmental samples</taxon>
    </lineage>
</organism>
<evidence type="ECO:0000313" key="2">
    <source>
        <dbReference type="EMBL" id="CAA9216354.1"/>
    </source>
</evidence>
<dbReference type="AlphaFoldDB" id="A0A6J4H8V4"/>
<name>A0A6J4H8V4_9PROT</name>
<feature type="non-terminal residue" evidence="2">
    <location>
        <position position="85"/>
    </location>
</feature>
<feature type="compositionally biased region" description="Basic residues" evidence="1">
    <location>
        <begin position="56"/>
        <end position="73"/>
    </location>
</feature>
<sequence length="85" mass="9463">ASACSEAHQRQHLVLGRWLCRRRSGMRGAALGHARGVSLHDHRPPHDIRGRECRSRGPHHGTRPRSGGHRNRPASRNWDGLAGDV</sequence>